<proteinExistence type="predicted"/>
<organism evidence="1 2">
    <name type="scientific">Caenorhabditis angaria</name>
    <dbReference type="NCBI Taxonomy" id="860376"/>
    <lineage>
        <taxon>Eukaryota</taxon>
        <taxon>Metazoa</taxon>
        <taxon>Ecdysozoa</taxon>
        <taxon>Nematoda</taxon>
        <taxon>Chromadorea</taxon>
        <taxon>Rhabditida</taxon>
        <taxon>Rhabditina</taxon>
        <taxon>Rhabditomorpha</taxon>
        <taxon>Rhabditoidea</taxon>
        <taxon>Rhabditidae</taxon>
        <taxon>Peloderinae</taxon>
        <taxon>Caenorhabditis</taxon>
    </lineage>
</organism>
<accession>A0A9P1IH25</accession>
<reference evidence="1" key="1">
    <citation type="submission" date="2022-11" db="EMBL/GenBank/DDBJ databases">
        <authorList>
            <person name="Kikuchi T."/>
        </authorList>
    </citation>
    <scope>NUCLEOTIDE SEQUENCE</scope>
    <source>
        <strain evidence="1">PS1010</strain>
    </source>
</reference>
<dbReference type="EMBL" id="CANHGI010000002">
    <property type="protein sequence ID" value="CAI5443082.1"/>
    <property type="molecule type" value="Genomic_DNA"/>
</dbReference>
<comment type="caution">
    <text evidence="1">The sequence shown here is derived from an EMBL/GenBank/DDBJ whole genome shotgun (WGS) entry which is preliminary data.</text>
</comment>
<dbReference type="OrthoDB" id="771227at2759"/>
<dbReference type="Proteomes" id="UP001152747">
    <property type="component" value="Unassembled WGS sequence"/>
</dbReference>
<evidence type="ECO:0000313" key="2">
    <source>
        <dbReference type="Proteomes" id="UP001152747"/>
    </source>
</evidence>
<protein>
    <submittedName>
        <fullName evidence="1">Uncharacterized protein</fullName>
    </submittedName>
</protein>
<sequence length="410" mass="47686">MSDSVGENEEIITHRTTNRGIKQFLVRRRGRRVHDSDDGTWKDSELVDSKEADDYWRKVNEVNEAEKRRKLGEKRRKVDVLKNVEENEKDGSGIDFVDVLLDGEIEKEQEEQEIQVLDSAETGQNHQEIGVFEEIELLDSAETAQNHQEIGVFEEIELLDSAETAQNHQEIGVFEEIELLDSAETAQNHQEIGVFEEIELLDSAETAQNHQEIGVYEEIELLDSAETAQNHQEIGVYEEIELLDSAETGQNHQEIGVFEEIELLESPTQHTVLQNEPAGDDIQVLDVVETPKKSYKHKSSEWYGFEIPEIKRRAKDKIDQFVICGIMEEMLRDLEKLEEKEKEECLLEMGYKVQKIAHIVYQPQENAYYALLRYENSICMQFVNVEIVKEHALEKYVEFLENQRRKLKFF</sequence>
<name>A0A9P1IH25_9PELO</name>
<evidence type="ECO:0000313" key="1">
    <source>
        <dbReference type="EMBL" id="CAI5443082.1"/>
    </source>
</evidence>
<keyword evidence="2" id="KW-1185">Reference proteome</keyword>
<dbReference type="AlphaFoldDB" id="A0A9P1IH25"/>
<gene>
    <name evidence="1" type="ORF">CAMP_LOCUS5719</name>
</gene>